<organism evidence="2 3">
    <name type="scientific">Pallidibacillus pasinlerensis</name>
    <dbReference type="NCBI Taxonomy" id="2703818"/>
    <lineage>
        <taxon>Bacteria</taxon>
        <taxon>Bacillati</taxon>
        <taxon>Bacillota</taxon>
        <taxon>Bacilli</taxon>
        <taxon>Bacillales</taxon>
        <taxon>Bacillaceae</taxon>
        <taxon>Pallidibacillus</taxon>
    </lineage>
</organism>
<dbReference type="Proteomes" id="UP000743899">
    <property type="component" value="Unassembled WGS sequence"/>
</dbReference>
<feature type="transmembrane region" description="Helical" evidence="1">
    <location>
        <begin position="20"/>
        <end position="42"/>
    </location>
</feature>
<proteinExistence type="predicted"/>
<feature type="transmembrane region" description="Helical" evidence="1">
    <location>
        <begin position="133"/>
        <end position="160"/>
    </location>
</feature>
<comment type="caution">
    <text evidence="2">The sequence shown here is derived from an EMBL/GenBank/DDBJ whole genome shotgun (WGS) entry which is preliminary data.</text>
</comment>
<evidence type="ECO:0000313" key="3">
    <source>
        <dbReference type="Proteomes" id="UP000743899"/>
    </source>
</evidence>
<keyword evidence="1" id="KW-1133">Transmembrane helix</keyword>
<sequence>MKSFTGLLKKELIVSKNWLITWLCVLTLLLFSSLIFIIKYGGVHSRSLFYFILFVIVSMHVFFIPIVMYSFLHLEGKTMLWLYNPNSSHKLLLAKLLMATIHLIISMILIGIFAGLGVLFFDLPDFEITVSPSIIIFWIIYFYLSSVTLAVIITFLWTVYHSLSKFPGLKKLRWLAVLLVFIALNLIDYFLFERTQLIENNFFNFAFEIDGEFYFEIEGDKVDLGSIPVHVGTELYYLIKTVLLYIISCLLLDKKVEV</sequence>
<evidence type="ECO:0000256" key="1">
    <source>
        <dbReference type="SAM" id="Phobius"/>
    </source>
</evidence>
<reference evidence="2 3" key="1">
    <citation type="submission" date="2020-01" db="EMBL/GenBank/DDBJ databases">
        <title>A novel Bacillus sp. from Pasinler.</title>
        <authorList>
            <person name="Adiguzel A."/>
            <person name="Ay H."/>
            <person name="Baltaci M.O."/>
        </authorList>
    </citation>
    <scope>NUCLEOTIDE SEQUENCE [LARGE SCALE GENOMIC DNA]</scope>
    <source>
        <strain evidence="2 3">P1</strain>
    </source>
</reference>
<keyword evidence="1" id="KW-0812">Transmembrane</keyword>
<evidence type="ECO:0000313" key="2">
    <source>
        <dbReference type="EMBL" id="NCU18390.1"/>
    </source>
</evidence>
<protein>
    <submittedName>
        <fullName evidence="2">Uncharacterized protein</fullName>
    </submittedName>
</protein>
<dbReference type="RefSeq" id="WP_161921221.1">
    <property type="nucleotide sequence ID" value="NZ_JAACYS010000058.1"/>
</dbReference>
<dbReference type="EMBL" id="JAACYS010000058">
    <property type="protein sequence ID" value="NCU18390.1"/>
    <property type="molecule type" value="Genomic_DNA"/>
</dbReference>
<accession>A0ABX0A854</accession>
<gene>
    <name evidence="2" type="ORF">GW534_11755</name>
</gene>
<feature type="transmembrane region" description="Helical" evidence="1">
    <location>
        <begin position="92"/>
        <end position="121"/>
    </location>
</feature>
<feature type="transmembrane region" description="Helical" evidence="1">
    <location>
        <begin position="48"/>
        <end position="72"/>
    </location>
</feature>
<keyword evidence="1" id="KW-0472">Membrane</keyword>
<name>A0ABX0A854_9BACI</name>
<feature type="transmembrane region" description="Helical" evidence="1">
    <location>
        <begin position="172"/>
        <end position="192"/>
    </location>
</feature>
<keyword evidence="3" id="KW-1185">Reference proteome</keyword>